<protein>
    <submittedName>
        <fullName evidence="2">Calcium-dependent protein kinase 2</fullName>
        <ecNumber evidence="2">2.7.11.1</ecNumber>
    </submittedName>
</protein>
<accession>K0KQ31</accession>
<dbReference type="EMBL" id="CAIF01000116">
    <property type="protein sequence ID" value="CCH44257.1"/>
    <property type="molecule type" value="Genomic_DNA"/>
</dbReference>
<name>K0KQ31_WICCF</name>
<evidence type="ECO:0000313" key="3">
    <source>
        <dbReference type="Proteomes" id="UP000009328"/>
    </source>
</evidence>
<feature type="region of interest" description="Disordered" evidence="1">
    <location>
        <begin position="152"/>
        <end position="224"/>
    </location>
</feature>
<comment type="caution">
    <text evidence="2">The sequence shown here is derived from an EMBL/GenBank/DDBJ whole genome shotgun (WGS) entry which is preliminary data.</text>
</comment>
<organism evidence="2 3">
    <name type="scientific">Wickerhamomyces ciferrii (strain ATCC 14091 / BCRC 22168 / CBS 111 / JCM 3599 / NBRC 0793 / NRRL Y-1031 F-60-10)</name>
    <name type="common">Yeast</name>
    <name type="synonym">Pichia ciferrii</name>
    <dbReference type="NCBI Taxonomy" id="1206466"/>
    <lineage>
        <taxon>Eukaryota</taxon>
        <taxon>Fungi</taxon>
        <taxon>Dikarya</taxon>
        <taxon>Ascomycota</taxon>
        <taxon>Saccharomycotina</taxon>
        <taxon>Saccharomycetes</taxon>
        <taxon>Phaffomycetales</taxon>
        <taxon>Wickerhamomycetaceae</taxon>
        <taxon>Wickerhamomyces</taxon>
    </lineage>
</organism>
<dbReference type="Proteomes" id="UP000009328">
    <property type="component" value="Unassembled WGS sequence"/>
</dbReference>
<dbReference type="PANTHER" id="PTHR21521:SF0">
    <property type="entry name" value="AMUN, ISOFORM A"/>
    <property type="match status" value="1"/>
</dbReference>
<keyword evidence="2" id="KW-0808">Transferase</keyword>
<dbReference type="STRING" id="1206466.K0KQ31"/>
<dbReference type="HOGENOM" id="CLU_1235881_0_0_1"/>
<reference evidence="2 3" key="1">
    <citation type="journal article" date="2012" name="Eukaryot. Cell">
        <title>Draft genome sequence of Wickerhamomyces ciferrii NRRL Y-1031 F-60-10.</title>
        <authorList>
            <person name="Schneider J."/>
            <person name="Andrea H."/>
            <person name="Blom J."/>
            <person name="Jaenicke S."/>
            <person name="Ruckert C."/>
            <person name="Schorsch C."/>
            <person name="Szczepanowski R."/>
            <person name="Farwick M."/>
            <person name="Goesmann A."/>
            <person name="Puhler A."/>
            <person name="Schaffer S."/>
            <person name="Tauch A."/>
            <person name="Kohler T."/>
            <person name="Brinkrolf K."/>
        </authorList>
    </citation>
    <scope>NUCLEOTIDE SEQUENCE [LARGE SCALE GENOMIC DNA]</scope>
    <source>
        <strain evidence="3">ATCC 14091 / BCRC 22168 / CBS 111 / JCM 3599 / NBRC 0793 / NRRL Y-1031 F-60-10</strain>
    </source>
</reference>
<evidence type="ECO:0000313" key="2">
    <source>
        <dbReference type="EMBL" id="CCH44257.1"/>
    </source>
</evidence>
<sequence length="224" mass="26247">MLRKLINDNEEQDVIYITKYAFKIILDVKDTKPNKDDYKKLIREALITVTALKGVGPATGSLILSLLNKITNLAPPFYSDEAAEYLFVKYGNVENLKLRYSLPEYMKWLDLMWNLNSDFKYDFTDIENGIWALKLNEYYEIKPDFNLPVTTEDVGDKNFNSEEETKKDTTDEPKKETKKETSKEEEDKKPRTRSKRVKKEDADEPEQTEEVIDKLLKKPKKSKK</sequence>
<proteinExistence type="predicted"/>
<dbReference type="AlphaFoldDB" id="K0KQ31"/>
<dbReference type="InParanoid" id="K0KQ31"/>
<dbReference type="PANTHER" id="PTHR21521">
    <property type="entry name" value="AMUN, ISOFORM A"/>
    <property type="match status" value="1"/>
</dbReference>
<keyword evidence="3" id="KW-1185">Reference proteome</keyword>
<feature type="compositionally biased region" description="Basic and acidic residues" evidence="1">
    <location>
        <begin position="154"/>
        <end position="189"/>
    </location>
</feature>
<dbReference type="GO" id="GO:0004674">
    <property type="term" value="F:protein serine/threonine kinase activity"/>
    <property type="evidence" value="ECO:0007669"/>
    <property type="project" value="UniProtKB-EC"/>
</dbReference>
<gene>
    <name evidence="2" type="ORF">BN7_3818</name>
</gene>
<evidence type="ECO:0000256" key="1">
    <source>
        <dbReference type="SAM" id="MobiDB-lite"/>
    </source>
</evidence>
<dbReference type="EC" id="2.7.11.1" evidence="2"/>
<keyword evidence="2" id="KW-0418">Kinase</keyword>